<dbReference type="Proteomes" id="UP000652720">
    <property type="component" value="Unassembled WGS sequence"/>
</dbReference>
<feature type="domain" description="Metallo-beta-lactamase" evidence="1">
    <location>
        <begin position="16"/>
        <end position="199"/>
    </location>
</feature>
<dbReference type="SMART" id="SM00849">
    <property type="entry name" value="Lactamase_B"/>
    <property type="match status" value="1"/>
</dbReference>
<reference evidence="3" key="1">
    <citation type="journal article" date="2014" name="Int. J. Syst. Evol. Microbiol.">
        <title>Complete genome of a new Firmicutes species belonging to the dominant human colonic microbiota ('Ruminococcus bicirculans') reveals two chromosomes and a selective capacity to utilize plant glucans.</title>
        <authorList>
            <consortium name="NISC Comparative Sequencing Program"/>
            <person name="Wegmann U."/>
            <person name="Louis P."/>
            <person name="Goesmann A."/>
            <person name="Henrissat B."/>
            <person name="Duncan S.H."/>
            <person name="Flint H.J."/>
        </authorList>
    </citation>
    <scope>NUCLEOTIDE SEQUENCE</scope>
    <source>
        <strain evidence="3">CGMCC 1.8884</strain>
    </source>
</reference>
<dbReference type="InterPro" id="IPR050855">
    <property type="entry name" value="NDM-1-like"/>
</dbReference>
<dbReference type="PANTHER" id="PTHR42951">
    <property type="entry name" value="METALLO-BETA-LACTAMASE DOMAIN-CONTAINING"/>
    <property type="match status" value="1"/>
</dbReference>
<dbReference type="Pfam" id="PF00753">
    <property type="entry name" value="Lactamase_B"/>
    <property type="match status" value="1"/>
</dbReference>
<dbReference type="Proteomes" id="UP000630135">
    <property type="component" value="Unassembled WGS sequence"/>
</dbReference>
<gene>
    <name evidence="3" type="ORF">GCM10008021_12420</name>
    <name evidence="2" type="ORF">GCM10010914_00700</name>
</gene>
<comment type="caution">
    <text evidence="2">The sequence shown here is derived from an EMBL/GenBank/DDBJ whole genome shotgun (WGS) entry which is preliminary data.</text>
</comment>
<proteinExistence type="predicted"/>
<evidence type="ECO:0000313" key="5">
    <source>
        <dbReference type="Proteomes" id="UP000652720"/>
    </source>
</evidence>
<keyword evidence="4" id="KW-1185">Reference proteome</keyword>
<evidence type="ECO:0000313" key="4">
    <source>
        <dbReference type="Proteomes" id="UP000630135"/>
    </source>
</evidence>
<name>A0AAV4K3K7_9DEIO</name>
<dbReference type="Gene3D" id="3.60.15.10">
    <property type="entry name" value="Ribonuclease Z/Hydroxyacylglutathione hydrolase-like"/>
    <property type="match status" value="1"/>
</dbReference>
<evidence type="ECO:0000259" key="1">
    <source>
        <dbReference type="SMART" id="SM00849"/>
    </source>
</evidence>
<accession>A0AAV4K3K7</accession>
<evidence type="ECO:0000313" key="2">
    <source>
        <dbReference type="EMBL" id="GGI70451.1"/>
    </source>
</evidence>
<dbReference type="InterPro" id="IPR036866">
    <property type="entry name" value="RibonucZ/Hydroxyglut_hydro"/>
</dbReference>
<reference evidence="2" key="4">
    <citation type="submission" date="2023-08" db="EMBL/GenBank/DDBJ databases">
        <authorList>
            <person name="Sun Q."/>
            <person name="Zhou Y."/>
        </authorList>
    </citation>
    <scope>NUCLEOTIDE SEQUENCE</scope>
    <source>
        <strain evidence="3">CGMCC 1.8884</strain>
        <strain evidence="2">CGMCC 1.8885</strain>
    </source>
</reference>
<dbReference type="InterPro" id="IPR001279">
    <property type="entry name" value="Metallo-B-lactamas"/>
</dbReference>
<reference evidence="2" key="2">
    <citation type="journal article" date="2014" name="Int. J. Syst. Evol. Microbiol.">
        <title>Complete genome sequence of Corynebacterium casei LMG S-19264T (=DSM 44701T), isolated from a smear-ripened cheese.</title>
        <authorList>
            <consortium name="US DOE Joint Genome Institute (JGI-PGF)"/>
            <person name="Walter F."/>
            <person name="Albersmeier A."/>
            <person name="Kalinowski J."/>
            <person name="Ruckert C."/>
        </authorList>
    </citation>
    <scope>NUCLEOTIDE SEQUENCE</scope>
    <source>
        <strain evidence="2">CGMCC 1.8885</strain>
    </source>
</reference>
<sequence length="222" mass="23697">MNIEPLFPGVARTTLYANVYLLRTPQGRVLLDTGTVNHAPAFTRLLRSFDPDAVVVSHSHIDHAGNAFLAARLGYPVLAHPLEHVRLLGQDHTLPYPAGRPRTGRLISRLHPRPGAGQLQAVGPGESVRGWEVVHLPGHTDGQIGLRRGGVLLAADAVLGHPRTGAHLPREVYNWNHAVALHTLGRMAALDLQAVLPGHGPALSIAQLRARAGRDVAPGAGE</sequence>
<dbReference type="EMBL" id="BMMA01000001">
    <property type="protein sequence ID" value="GGI70451.1"/>
    <property type="molecule type" value="Genomic_DNA"/>
</dbReference>
<dbReference type="EMBL" id="BMLZ01000012">
    <property type="protein sequence ID" value="GGP29591.1"/>
    <property type="molecule type" value="Genomic_DNA"/>
</dbReference>
<organism evidence="2 5">
    <name type="scientific">Deinococcus wulumuqiensis</name>
    <dbReference type="NCBI Taxonomy" id="980427"/>
    <lineage>
        <taxon>Bacteria</taxon>
        <taxon>Thermotogati</taxon>
        <taxon>Deinococcota</taxon>
        <taxon>Deinococci</taxon>
        <taxon>Deinococcales</taxon>
        <taxon>Deinococcaceae</taxon>
        <taxon>Deinococcus</taxon>
    </lineage>
</organism>
<reference evidence="4" key="3">
    <citation type="journal article" date="2019" name="Int. J. Syst. Evol. Microbiol.">
        <title>The Global Catalogue of Microorganisms (GCM) 10K type strain sequencing project: providing services to taxonomists for standard genome sequencing and annotation.</title>
        <authorList>
            <consortium name="The Broad Institute Genomics Platform"/>
            <consortium name="The Broad Institute Genome Sequencing Center for Infectious Disease"/>
            <person name="Wu L."/>
            <person name="Ma J."/>
        </authorList>
    </citation>
    <scope>NUCLEOTIDE SEQUENCE [LARGE SCALE GENOMIC DNA]</scope>
    <source>
        <strain evidence="4">CGMCC 1.8884</strain>
    </source>
</reference>
<dbReference type="PANTHER" id="PTHR42951:SF14">
    <property type="entry name" value="METALLO-BETA-LACTAMASE SUPERFAMILY PROTEIN"/>
    <property type="match status" value="1"/>
</dbReference>
<dbReference type="AlphaFoldDB" id="A0AAV4K3K7"/>
<dbReference type="RefSeq" id="WP_017869619.1">
    <property type="nucleotide sequence ID" value="NZ_BMLZ01000012.1"/>
</dbReference>
<protein>
    <submittedName>
        <fullName evidence="2">MBL fold metallo-hydrolase</fullName>
    </submittedName>
</protein>
<evidence type="ECO:0000313" key="3">
    <source>
        <dbReference type="EMBL" id="GGP29591.1"/>
    </source>
</evidence>
<dbReference type="SUPFAM" id="SSF56281">
    <property type="entry name" value="Metallo-hydrolase/oxidoreductase"/>
    <property type="match status" value="1"/>
</dbReference>
<dbReference type="GeneID" id="59163959"/>